<dbReference type="SUPFAM" id="SSF48600">
    <property type="entry name" value="Chorismate mutase II"/>
    <property type="match status" value="1"/>
</dbReference>
<keyword evidence="3" id="KW-0732">Signal</keyword>
<proteinExistence type="predicted"/>
<dbReference type="PROSITE" id="PS51168">
    <property type="entry name" value="CHORISMATE_MUT_2"/>
    <property type="match status" value="1"/>
</dbReference>
<dbReference type="Pfam" id="PF01817">
    <property type="entry name" value="CM_2"/>
    <property type="match status" value="1"/>
</dbReference>
<evidence type="ECO:0000256" key="3">
    <source>
        <dbReference type="SAM" id="SignalP"/>
    </source>
</evidence>
<dbReference type="GO" id="GO:0004106">
    <property type="term" value="F:chorismate mutase activity"/>
    <property type="evidence" value="ECO:0007669"/>
    <property type="project" value="UniProtKB-EC"/>
</dbReference>
<dbReference type="SMART" id="SM00830">
    <property type="entry name" value="CM_2"/>
    <property type="match status" value="1"/>
</dbReference>
<evidence type="ECO:0000313" key="6">
    <source>
        <dbReference type="Proteomes" id="UP000186406"/>
    </source>
</evidence>
<dbReference type="EC" id="5.4.99.5" evidence="1"/>
<dbReference type="InterPro" id="IPR036263">
    <property type="entry name" value="Chorismate_II_sf"/>
</dbReference>
<name>A0A1M7Z7S1_9HYPH</name>
<dbReference type="PANTHER" id="PTHR38041">
    <property type="entry name" value="CHORISMATE MUTASE"/>
    <property type="match status" value="1"/>
</dbReference>
<evidence type="ECO:0000313" key="5">
    <source>
        <dbReference type="EMBL" id="SHO60746.1"/>
    </source>
</evidence>
<dbReference type="Gene3D" id="1.20.59.10">
    <property type="entry name" value="Chorismate mutase"/>
    <property type="match status" value="1"/>
</dbReference>
<dbReference type="EMBL" id="FRXO01000001">
    <property type="protein sequence ID" value="SHO60746.1"/>
    <property type="molecule type" value="Genomic_DNA"/>
</dbReference>
<feature type="signal peptide" evidence="3">
    <location>
        <begin position="1"/>
        <end position="45"/>
    </location>
</feature>
<evidence type="ECO:0000256" key="2">
    <source>
        <dbReference type="ARBA" id="ARBA00023235"/>
    </source>
</evidence>
<dbReference type="Proteomes" id="UP000186406">
    <property type="component" value="Unassembled WGS sequence"/>
</dbReference>
<evidence type="ECO:0000256" key="1">
    <source>
        <dbReference type="ARBA" id="ARBA00012404"/>
    </source>
</evidence>
<feature type="chain" id="PRO_5012342220" description="chorismate mutase" evidence="3">
    <location>
        <begin position="46"/>
        <end position="156"/>
    </location>
</feature>
<dbReference type="InterPro" id="IPR036979">
    <property type="entry name" value="CM_dom_sf"/>
</dbReference>
<dbReference type="AlphaFoldDB" id="A0A1M7Z7S1"/>
<dbReference type="STRING" id="1123029.SAMN02745172_00400"/>
<organism evidence="5 6">
    <name type="scientific">Pseudoxanthobacter soli DSM 19599</name>
    <dbReference type="NCBI Taxonomy" id="1123029"/>
    <lineage>
        <taxon>Bacteria</taxon>
        <taxon>Pseudomonadati</taxon>
        <taxon>Pseudomonadota</taxon>
        <taxon>Alphaproteobacteria</taxon>
        <taxon>Hyphomicrobiales</taxon>
        <taxon>Segnochrobactraceae</taxon>
        <taxon>Pseudoxanthobacter</taxon>
    </lineage>
</organism>
<dbReference type="InterPro" id="IPR051331">
    <property type="entry name" value="Chorismate_mutase-related"/>
</dbReference>
<evidence type="ECO:0000259" key="4">
    <source>
        <dbReference type="PROSITE" id="PS51168"/>
    </source>
</evidence>
<keyword evidence="6" id="KW-1185">Reference proteome</keyword>
<reference evidence="5 6" key="1">
    <citation type="submission" date="2016-12" db="EMBL/GenBank/DDBJ databases">
        <authorList>
            <person name="Song W.-J."/>
            <person name="Kurnit D.M."/>
        </authorList>
    </citation>
    <scope>NUCLEOTIDE SEQUENCE [LARGE SCALE GENOMIC DNA]</scope>
    <source>
        <strain evidence="5 6">DSM 19599</strain>
    </source>
</reference>
<sequence>MILPSRSRNATRSRTQPTTSRAVACLLLLALAAVSAATMPAPVSAADQMPVPHGTPQAAGGTCCDSLAEVRQNIDRIDSAILKLMAERGTYVREAGRFKANAASVQDDARVARIIAKVRAEAEADGLSPDVAEATYRAMIAAFTEEEKKQVETRGK</sequence>
<dbReference type="GO" id="GO:0046417">
    <property type="term" value="P:chorismate metabolic process"/>
    <property type="evidence" value="ECO:0007669"/>
    <property type="project" value="InterPro"/>
</dbReference>
<accession>A0A1M7Z7S1</accession>
<protein>
    <recommendedName>
        <fullName evidence="1">chorismate mutase</fullName>
        <ecNumber evidence="1">5.4.99.5</ecNumber>
    </recommendedName>
</protein>
<gene>
    <name evidence="5" type="ORF">SAMN02745172_00400</name>
</gene>
<keyword evidence="2" id="KW-0413">Isomerase</keyword>
<feature type="domain" description="Chorismate mutase" evidence="4">
    <location>
        <begin position="61"/>
        <end position="151"/>
    </location>
</feature>
<dbReference type="InterPro" id="IPR002701">
    <property type="entry name" value="CM_II_prokaryot"/>
</dbReference>
<dbReference type="GO" id="GO:0009697">
    <property type="term" value="P:salicylic acid biosynthetic process"/>
    <property type="evidence" value="ECO:0007669"/>
    <property type="project" value="TreeGrafter"/>
</dbReference>
<dbReference type="PANTHER" id="PTHR38041:SF1">
    <property type="entry name" value="CHORISMATE MUTASE"/>
    <property type="match status" value="1"/>
</dbReference>